<organism evidence="2 3">
    <name type="scientific">Stichopus japonicus</name>
    <name type="common">Sea cucumber</name>
    <dbReference type="NCBI Taxonomy" id="307972"/>
    <lineage>
        <taxon>Eukaryota</taxon>
        <taxon>Metazoa</taxon>
        <taxon>Echinodermata</taxon>
        <taxon>Eleutherozoa</taxon>
        <taxon>Echinozoa</taxon>
        <taxon>Holothuroidea</taxon>
        <taxon>Aspidochirotacea</taxon>
        <taxon>Aspidochirotida</taxon>
        <taxon>Stichopodidae</taxon>
        <taxon>Apostichopus</taxon>
    </lineage>
</organism>
<dbReference type="Proteomes" id="UP000230750">
    <property type="component" value="Unassembled WGS sequence"/>
</dbReference>
<gene>
    <name evidence="2" type="ORF">BSL78_03107</name>
</gene>
<dbReference type="EMBL" id="MRZV01000069">
    <property type="protein sequence ID" value="PIK59952.1"/>
    <property type="molecule type" value="Genomic_DNA"/>
</dbReference>
<dbReference type="PANTHER" id="PTHR31025:SF9">
    <property type="entry name" value="SI:DKEY-286J15.1"/>
    <property type="match status" value="1"/>
</dbReference>
<protein>
    <submittedName>
        <fullName evidence="2">Uncharacterized protein</fullName>
    </submittedName>
</protein>
<feature type="compositionally biased region" description="Low complexity" evidence="1">
    <location>
        <begin position="427"/>
        <end position="440"/>
    </location>
</feature>
<dbReference type="OrthoDB" id="10066002at2759"/>
<name>A0A2G8LIA7_STIJA</name>
<feature type="region of interest" description="Disordered" evidence="1">
    <location>
        <begin position="576"/>
        <end position="602"/>
    </location>
</feature>
<accession>A0A2G8LIA7</accession>
<feature type="non-terminal residue" evidence="2">
    <location>
        <position position="1"/>
    </location>
</feature>
<sequence>ENIEDDIQRRNVSETGLNRSSTLNDLSYFHVAYNASPDIMHDFLEGIVPIELKLILHEFIIMQNYFTLNDLNARIQAFSYGFTEQSNKPSPILASHLGKPFGASGQNASQMHCLAVYIPIMIGDKVPRDSQFWELYLLLLEIYKLVSAPSISIDGTFYLKSKIKEHHELLLRLFPEHHLIPKHHHLVHYPRSIRKLGPLSQFSNFRHEAKHKRLKKWAKLCNNYKNIAKTLAIKHQEAQAYSMLIKEDIDSKAIEVHDQNIVEVSSLENDDRICNLLHCTPETTFVVCGMVEVYGYNYRPNMMLLSQWIELPAFVMIQQIIQIGSRLHFLVQPWTTLEFENHFQAYIVSNDLLPMDPVVNSQLKGLDTSSSDSLPSTILLEPWGEEDILQSPQSASSLSFSDDSTELPPSKRQKFVLPASSTLSTAATTPSAAPLTLTQPPSAPTCNVPCSSTPLQGNPSPESASLPPFQKARFDVPEILKLKPQGCGVITAINRNHTLSSTNKKYIANMCTSHLIDLCGYSPSSAMKEAMAQAIVTAFPCLKDPEGKGYETWYIKGSRKRSAKGALEDHLRYRRRKEKVDDESTVAHTLNDHKDPDEEVEGPTATYGDVEKMQALTEWLKHNNGPAMKVRTTMKETTWYRRKFIKPNKKNEKVPNVAEILEKFPHLTEREMIEQDYEELFGAKGNMLYQKWPVVSAFILSYANSMCPKWKTILEVHLSKEQDFTQGRKSAKGGRASSKETMDCFIDFQKEGVNLEQYLTQFDGRTQPFVLILGGTYCQPQQLFVIIERKAMVVDTLIAAIDLCYKAYQVLDLCYPPQAMGVWNALDTLIYDIKVPIEPGSIRAFRAYYHFKSSM</sequence>
<reference evidence="2 3" key="1">
    <citation type="journal article" date="2017" name="PLoS Biol.">
        <title>The sea cucumber genome provides insights into morphological evolution and visceral regeneration.</title>
        <authorList>
            <person name="Zhang X."/>
            <person name="Sun L."/>
            <person name="Yuan J."/>
            <person name="Sun Y."/>
            <person name="Gao Y."/>
            <person name="Zhang L."/>
            <person name="Li S."/>
            <person name="Dai H."/>
            <person name="Hamel J.F."/>
            <person name="Liu C."/>
            <person name="Yu Y."/>
            <person name="Liu S."/>
            <person name="Lin W."/>
            <person name="Guo K."/>
            <person name="Jin S."/>
            <person name="Xu P."/>
            <person name="Storey K.B."/>
            <person name="Huan P."/>
            <person name="Zhang T."/>
            <person name="Zhou Y."/>
            <person name="Zhang J."/>
            <person name="Lin C."/>
            <person name="Li X."/>
            <person name="Xing L."/>
            <person name="Huo D."/>
            <person name="Sun M."/>
            <person name="Wang L."/>
            <person name="Mercier A."/>
            <person name="Li F."/>
            <person name="Yang H."/>
            <person name="Xiang J."/>
        </authorList>
    </citation>
    <scope>NUCLEOTIDE SEQUENCE [LARGE SCALE GENOMIC DNA]</scope>
    <source>
        <strain evidence="2">Shaxun</strain>
        <tissue evidence="2">Muscle</tissue>
    </source>
</reference>
<evidence type="ECO:0000313" key="3">
    <source>
        <dbReference type="Proteomes" id="UP000230750"/>
    </source>
</evidence>
<evidence type="ECO:0000256" key="1">
    <source>
        <dbReference type="SAM" id="MobiDB-lite"/>
    </source>
</evidence>
<comment type="caution">
    <text evidence="2">The sequence shown here is derived from an EMBL/GenBank/DDBJ whole genome shotgun (WGS) entry which is preliminary data.</text>
</comment>
<evidence type="ECO:0000313" key="2">
    <source>
        <dbReference type="EMBL" id="PIK59952.1"/>
    </source>
</evidence>
<proteinExistence type="predicted"/>
<feature type="compositionally biased region" description="Polar residues" evidence="1">
    <location>
        <begin position="444"/>
        <end position="463"/>
    </location>
</feature>
<feature type="region of interest" description="Disordered" evidence="1">
    <location>
        <begin position="427"/>
        <end position="467"/>
    </location>
</feature>
<dbReference type="AlphaFoldDB" id="A0A2G8LIA7"/>
<dbReference type="PANTHER" id="PTHR31025">
    <property type="entry name" value="SI:CH211-196P9.1-RELATED"/>
    <property type="match status" value="1"/>
</dbReference>
<keyword evidence="3" id="KW-1185">Reference proteome</keyword>